<dbReference type="RefSeq" id="WP_229954258.1">
    <property type="nucleotide sequence ID" value="NZ_BAAAEM010000002.1"/>
</dbReference>
<protein>
    <submittedName>
        <fullName evidence="2">HD domain-containing protein</fullName>
    </submittedName>
</protein>
<dbReference type="Gene3D" id="1.10.3210.10">
    <property type="entry name" value="Hypothetical protein af1432"/>
    <property type="match status" value="1"/>
</dbReference>
<feature type="domain" description="HD" evidence="1">
    <location>
        <begin position="84"/>
        <end position="172"/>
    </location>
</feature>
<dbReference type="Pfam" id="PF01966">
    <property type="entry name" value="HD"/>
    <property type="match status" value="1"/>
</dbReference>
<reference evidence="2 3" key="1">
    <citation type="journal article" date="2019" name="Int. J. Syst. Evol. Microbiol.">
        <title>The Global Catalogue of Microorganisms (GCM) 10K type strain sequencing project: providing services to taxonomists for standard genome sequencing and annotation.</title>
        <authorList>
            <consortium name="The Broad Institute Genomics Platform"/>
            <consortium name="The Broad Institute Genome Sequencing Center for Infectious Disease"/>
            <person name="Wu L."/>
            <person name="Ma J."/>
        </authorList>
    </citation>
    <scope>NUCLEOTIDE SEQUENCE [LARGE SCALE GENOMIC DNA]</scope>
    <source>
        <strain evidence="2 3">JCM 14162</strain>
    </source>
</reference>
<keyword evidence="3" id="KW-1185">Reference proteome</keyword>
<proteinExistence type="predicted"/>
<dbReference type="Proteomes" id="UP001500713">
    <property type="component" value="Unassembled WGS sequence"/>
</dbReference>
<accession>A0ABN1A100</accession>
<dbReference type="EMBL" id="BAAAEM010000002">
    <property type="protein sequence ID" value="GAA0464947.1"/>
    <property type="molecule type" value="Genomic_DNA"/>
</dbReference>
<evidence type="ECO:0000313" key="3">
    <source>
        <dbReference type="Proteomes" id="UP001500713"/>
    </source>
</evidence>
<comment type="caution">
    <text evidence="2">The sequence shown here is derived from an EMBL/GenBank/DDBJ whole genome shotgun (WGS) entry which is preliminary data.</text>
</comment>
<gene>
    <name evidence="2" type="ORF">GCM10009096_01830</name>
</gene>
<sequence>MPKVGTLDWAKKTDGILSRAEYVGLHKQLITLQFKEFRAWLSSKGFGRSKPLDFDLDDIIIPDSSIALQTDELVRDMSSSPLHSHCVRTYIWGYLLGKQAELKFDPEIFYIASILHDLGLVEPHVQKSSCACFAVTGAQKAEEFLLSASWDTDKISKVFEAISLHLNLDVRAVDHFPEAEMLANGAHLDVVGSHYRRLSKQTVDAVIRRFPRDGFLADIKGHIETPHHARTRATMLNRIGFSKLATGNPLNRHQVECIGHL</sequence>
<evidence type="ECO:0000313" key="2">
    <source>
        <dbReference type="EMBL" id="GAA0464947.1"/>
    </source>
</evidence>
<dbReference type="PANTHER" id="PTHR35569">
    <property type="entry name" value="CYANAMIDE HYDRATASE DDI2-RELATED"/>
    <property type="match status" value="1"/>
</dbReference>
<name>A0ABN1A100_9SPHN</name>
<organism evidence="2 3">
    <name type="scientific">Parasphingorhabdus litoris</name>
    <dbReference type="NCBI Taxonomy" id="394733"/>
    <lineage>
        <taxon>Bacteria</taxon>
        <taxon>Pseudomonadati</taxon>
        <taxon>Pseudomonadota</taxon>
        <taxon>Alphaproteobacteria</taxon>
        <taxon>Sphingomonadales</taxon>
        <taxon>Sphingomonadaceae</taxon>
        <taxon>Parasphingorhabdus</taxon>
    </lineage>
</organism>
<dbReference type="PANTHER" id="PTHR35569:SF1">
    <property type="entry name" value="CYANAMIDE HYDRATASE DDI2-RELATED"/>
    <property type="match status" value="1"/>
</dbReference>
<dbReference type="InterPro" id="IPR006674">
    <property type="entry name" value="HD_domain"/>
</dbReference>
<dbReference type="SUPFAM" id="SSF109604">
    <property type="entry name" value="HD-domain/PDEase-like"/>
    <property type="match status" value="1"/>
</dbReference>
<evidence type="ECO:0000259" key="1">
    <source>
        <dbReference type="Pfam" id="PF01966"/>
    </source>
</evidence>